<protein>
    <submittedName>
        <fullName evidence="8">Uncharacterized protein</fullName>
    </submittedName>
</protein>
<dbReference type="CDD" id="cd00383">
    <property type="entry name" value="trans_reg_C"/>
    <property type="match status" value="1"/>
</dbReference>
<evidence type="ECO:0000256" key="3">
    <source>
        <dbReference type="ARBA" id="ARBA00023015"/>
    </source>
</evidence>
<dbReference type="Gene3D" id="1.10.10.10">
    <property type="entry name" value="Winged helix-like DNA-binding domain superfamily/Winged helix DNA-binding domain"/>
    <property type="match status" value="1"/>
</dbReference>
<evidence type="ECO:0000313" key="8">
    <source>
        <dbReference type="EMBL" id="KKO10860.1"/>
    </source>
</evidence>
<name>A0A0F9W3E5_9ZZZZ</name>
<dbReference type="Gene3D" id="3.40.50.2300">
    <property type="match status" value="1"/>
</dbReference>
<dbReference type="InterPro" id="IPR001789">
    <property type="entry name" value="Sig_transdc_resp-reg_receiver"/>
</dbReference>
<dbReference type="InterPro" id="IPR039420">
    <property type="entry name" value="WalR-like"/>
</dbReference>
<dbReference type="FunFam" id="3.40.50.2300:FF:000001">
    <property type="entry name" value="DNA-binding response regulator PhoB"/>
    <property type="match status" value="1"/>
</dbReference>
<dbReference type="SUPFAM" id="SSF52172">
    <property type="entry name" value="CheY-like"/>
    <property type="match status" value="1"/>
</dbReference>
<evidence type="ECO:0000256" key="2">
    <source>
        <dbReference type="ARBA" id="ARBA00023012"/>
    </source>
</evidence>
<dbReference type="GO" id="GO:0006355">
    <property type="term" value="P:regulation of DNA-templated transcription"/>
    <property type="evidence" value="ECO:0007669"/>
    <property type="project" value="InterPro"/>
</dbReference>
<dbReference type="GO" id="GO:0000156">
    <property type="term" value="F:phosphorelay response regulator activity"/>
    <property type="evidence" value="ECO:0007669"/>
    <property type="project" value="TreeGrafter"/>
</dbReference>
<dbReference type="SUPFAM" id="SSF46894">
    <property type="entry name" value="C-terminal effector domain of the bipartite response regulators"/>
    <property type="match status" value="1"/>
</dbReference>
<dbReference type="SMART" id="SM00448">
    <property type="entry name" value="REC"/>
    <property type="match status" value="1"/>
</dbReference>
<dbReference type="CDD" id="cd17574">
    <property type="entry name" value="REC_OmpR"/>
    <property type="match status" value="1"/>
</dbReference>
<dbReference type="PANTHER" id="PTHR48111">
    <property type="entry name" value="REGULATOR OF RPOS"/>
    <property type="match status" value="1"/>
</dbReference>
<dbReference type="InterPro" id="IPR001867">
    <property type="entry name" value="OmpR/PhoB-type_DNA-bd"/>
</dbReference>
<keyword evidence="5" id="KW-0804">Transcription</keyword>
<keyword evidence="1" id="KW-0597">Phosphoprotein</keyword>
<dbReference type="PROSITE" id="PS51755">
    <property type="entry name" value="OMPR_PHOB"/>
    <property type="match status" value="1"/>
</dbReference>
<feature type="domain" description="Response regulatory" evidence="6">
    <location>
        <begin position="33"/>
        <end position="148"/>
    </location>
</feature>
<dbReference type="GO" id="GO:0005829">
    <property type="term" value="C:cytosol"/>
    <property type="evidence" value="ECO:0007669"/>
    <property type="project" value="TreeGrafter"/>
</dbReference>
<accession>A0A0F9W3E5</accession>
<dbReference type="EMBL" id="LAZR01000004">
    <property type="protein sequence ID" value="KKO10860.1"/>
    <property type="molecule type" value="Genomic_DNA"/>
</dbReference>
<dbReference type="GO" id="GO:0032993">
    <property type="term" value="C:protein-DNA complex"/>
    <property type="evidence" value="ECO:0007669"/>
    <property type="project" value="TreeGrafter"/>
</dbReference>
<dbReference type="SMART" id="SM00862">
    <property type="entry name" value="Trans_reg_C"/>
    <property type="match status" value="1"/>
</dbReference>
<sequence length="260" mass="29119">MAKVFITGKGIDKFFATTVAECKHANIRITQMRILIVEDNRDIAENIADYLEPLGHTLDFAVTGPGGLQLATSNSYDVIVLDVMLPGMDGLSICRALRERGETSTPVLMLTARDQLDDKLMGFAAGADDYLVKPFSIKELEARLKALVNRHERHGTSDTLQVGTLHFDLGTLRAERDGVSLELNPVQRKLLEVLMRNSHRVVTRDELEREVWGEDPPDSDILRTHIYALRNAIDKPFADKLLQTVHGTGYRLTEPEDSRN</sequence>
<proteinExistence type="predicted"/>
<keyword evidence="2" id="KW-0902">Two-component regulatory system</keyword>
<comment type="caution">
    <text evidence="8">The sequence shown here is derived from an EMBL/GenBank/DDBJ whole genome shotgun (WGS) entry which is preliminary data.</text>
</comment>
<feature type="domain" description="OmpR/PhoB-type" evidence="7">
    <location>
        <begin position="157"/>
        <end position="254"/>
    </location>
</feature>
<evidence type="ECO:0000256" key="1">
    <source>
        <dbReference type="ARBA" id="ARBA00022553"/>
    </source>
</evidence>
<dbReference type="AlphaFoldDB" id="A0A0F9W3E5"/>
<evidence type="ECO:0000259" key="6">
    <source>
        <dbReference type="PROSITE" id="PS50110"/>
    </source>
</evidence>
<dbReference type="PANTHER" id="PTHR48111:SF22">
    <property type="entry name" value="REGULATOR OF RPOS"/>
    <property type="match status" value="1"/>
</dbReference>
<dbReference type="GO" id="GO:0000976">
    <property type="term" value="F:transcription cis-regulatory region binding"/>
    <property type="evidence" value="ECO:0007669"/>
    <property type="project" value="TreeGrafter"/>
</dbReference>
<dbReference type="FunFam" id="1.10.10.10:FF:000058">
    <property type="entry name" value="DNA-binding response OmpR family regulator"/>
    <property type="match status" value="1"/>
</dbReference>
<dbReference type="Pfam" id="PF00072">
    <property type="entry name" value="Response_reg"/>
    <property type="match status" value="1"/>
</dbReference>
<keyword evidence="4" id="KW-0238">DNA-binding</keyword>
<dbReference type="Pfam" id="PF00486">
    <property type="entry name" value="Trans_reg_C"/>
    <property type="match status" value="1"/>
</dbReference>
<evidence type="ECO:0000256" key="4">
    <source>
        <dbReference type="ARBA" id="ARBA00023125"/>
    </source>
</evidence>
<dbReference type="InterPro" id="IPR016032">
    <property type="entry name" value="Sig_transdc_resp-reg_C-effctor"/>
</dbReference>
<gene>
    <name evidence="8" type="ORF">LCGC14_0023430</name>
</gene>
<dbReference type="InterPro" id="IPR036388">
    <property type="entry name" value="WH-like_DNA-bd_sf"/>
</dbReference>
<dbReference type="InterPro" id="IPR011006">
    <property type="entry name" value="CheY-like_superfamily"/>
</dbReference>
<dbReference type="PROSITE" id="PS50110">
    <property type="entry name" value="RESPONSE_REGULATORY"/>
    <property type="match status" value="1"/>
</dbReference>
<evidence type="ECO:0000256" key="5">
    <source>
        <dbReference type="ARBA" id="ARBA00023163"/>
    </source>
</evidence>
<evidence type="ECO:0000259" key="7">
    <source>
        <dbReference type="PROSITE" id="PS51755"/>
    </source>
</evidence>
<organism evidence="8">
    <name type="scientific">marine sediment metagenome</name>
    <dbReference type="NCBI Taxonomy" id="412755"/>
    <lineage>
        <taxon>unclassified sequences</taxon>
        <taxon>metagenomes</taxon>
        <taxon>ecological metagenomes</taxon>
    </lineage>
</organism>
<reference evidence="8" key="1">
    <citation type="journal article" date="2015" name="Nature">
        <title>Complex archaea that bridge the gap between prokaryotes and eukaryotes.</title>
        <authorList>
            <person name="Spang A."/>
            <person name="Saw J.H."/>
            <person name="Jorgensen S.L."/>
            <person name="Zaremba-Niedzwiedzka K."/>
            <person name="Martijn J."/>
            <person name="Lind A.E."/>
            <person name="van Eijk R."/>
            <person name="Schleper C."/>
            <person name="Guy L."/>
            <person name="Ettema T.J."/>
        </authorList>
    </citation>
    <scope>NUCLEOTIDE SEQUENCE</scope>
</reference>
<keyword evidence="3" id="KW-0805">Transcription regulation</keyword>